<dbReference type="Gene3D" id="3.30.70.260">
    <property type="match status" value="1"/>
</dbReference>
<evidence type="ECO:0000313" key="3">
    <source>
        <dbReference type="EMBL" id="QDJ14937.1"/>
    </source>
</evidence>
<sequence>MDTTKTANKTEQTQPTLKDLLQFPCHFPFKVVGETDKNLVDQVVATVQKYVPGDYSPTIKPSRTGKYESVSITIYATNIEQVETLYKELAAIPHVRMVL</sequence>
<comment type="similarity">
    <text evidence="1 2">Belongs to the UPF0250 family.</text>
</comment>
<accession>A0A8D4IYB7</accession>
<gene>
    <name evidence="3" type="ORF">CEP48_05615</name>
</gene>
<keyword evidence="4" id="KW-1185">Reference proteome</keyword>
<dbReference type="GO" id="GO:0005829">
    <property type="term" value="C:cytosol"/>
    <property type="evidence" value="ECO:0007669"/>
    <property type="project" value="TreeGrafter"/>
</dbReference>
<evidence type="ECO:0000313" key="4">
    <source>
        <dbReference type="Proteomes" id="UP000955338"/>
    </source>
</evidence>
<proteinExistence type="inferred from homology"/>
<evidence type="ECO:0000256" key="1">
    <source>
        <dbReference type="ARBA" id="ARBA00008460"/>
    </source>
</evidence>
<dbReference type="RefSeq" id="WP_261920540.1">
    <property type="nucleotide sequence ID" value="NZ_CP022011.1"/>
</dbReference>
<dbReference type="InterPro" id="IPR027471">
    <property type="entry name" value="YbeD-like_sf"/>
</dbReference>
<dbReference type="Pfam" id="PF04359">
    <property type="entry name" value="DUF493"/>
    <property type="match status" value="1"/>
</dbReference>
<dbReference type="NCBIfam" id="NF003447">
    <property type="entry name" value="PRK04998.1"/>
    <property type="match status" value="1"/>
</dbReference>
<dbReference type="Proteomes" id="UP000955338">
    <property type="component" value="Chromosome"/>
</dbReference>
<dbReference type="AlphaFoldDB" id="A0A8D4IYB7"/>
<evidence type="ECO:0000256" key="2">
    <source>
        <dbReference type="HAMAP-Rule" id="MF_00659"/>
    </source>
</evidence>
<protein>
    <recommendedName>
        <fullName evidence="2">UPF0250 protein CEP48_05615</fullName>
    </recommendedName>
</protein>
<dbReference type="HAMAP" id="MF_00659">
    <property type="entry name" value="UPF0250"/>
    <property type="match status" value="1"/>
</dbReference>
<dbReference type="InterPro" id="IPR007454">
    <property type="entry name" value="UPF0250_YbeD-like"/>
</dbReference>
<organism evidence="3 4">
    <name type="scientific">Mergibacter septicus</name>
    <dbReference type="NCBI Taxonomy" id="221402"/>
    <lineage>
        <taxon>Bacteria</taxon>
        <taxon>Pseudomonadati</taxon>
        <taxon>Pseudomonadota</taxon>
        <taxon>Gammaproteobacteria</taxon>
        <taxon>Pasteurellales</taxon>
        <taxon>Pasteurellaceae</taxon>
        <taxon>Mergibacter</taxon>
    </lineage>
</organism>
<name>A0A8D4IYB7_9PAST</name>
<dbReference type="EMBL" id="CP022011">
    <property type="protein sequence ID" value="QDJ14937.1"/>
    <property type="molecule type" value="Genomic_DNA"/>
</dbReference>
<reference evidence="3" key="1">
    <citation type="submission" date="2017-06" db="EMBL/GenBank/DDBJ databases">
        <title>Genome sequencing of pathogenic and non-pathogenic strains within Bisgaard taxon 40.</title>
        <authorList>
            <person name="Ladner J.T."/>
            <person name="Lovett S.P."/>
            <person name="Koroleva G."/>
            <person name="Lorch J.M."/>
        </authorList>
    </citation>
    <scope>NUCLEOTIDE SEQUENCE</scope>
    <source>
        <strain evidence="3">27576-1-I1</strain>
    </source>
</reference>
<dbReference type="PANTHER" id="PTHR38036:SF1">
    <property type="entry name" value="UPF0250 PROTEIN YBED"/>
    <property type="match status" value="1"/>
</dbReference>
<dbReference type="SUPFAM" id="SSF117991">
    <property type="entry name" value="YbeD/HP0495-like"/>
    <property type="match status" value="1"/>
</dbReference>
<dbReference type="PANTHER" id="PTHR38036">
    <property type="entry name" value="UPF0250 PROTEIN YBED"/>
    <property type="match status" value="1"/>
</dbReference>